<dbReference type="InterPro" id="IPR023213">
    <property type="entry name" value="CAT-like_dom_sf"/>
</dbReference>
<comment type="caution">
    <text evidence="1">The sequence shown here is derived from an EMBL/GenBank/DDBJ whole genome shotgun (WGS) entry which is preliminary data.</text>
</comment>
<dbReference type="EMBL" id="JAADJG010000235">
    <property type="protein sequence ID" value="KAF4450961.1"/>
    <property type="molecule type" value="Genomic_DNA"/>
</dbReference>
<accession>A0A8H4P027</accession>
<gene>
    <name evidence="1" type="ORF">F53441_6022</name>
</gene>
<dbReference type="Proteomes" id="UP000605986">
    <property type="component" value="Unassembled WGS sequence"/>
</dbReference>
<evidence type="ECO:0000313" key="1">
    <source>
        <dbReference type="EMBL" id="KAF4450961.1"/>
    </source>
</evidence>
<evidence type="ECO:0000313" key="2">
    <source>
        <dbReference type="Proteomes" id="UP000605986"/>
    </source>
</evidence>
<reference evidence="1" key="1">
    <citation type="submission" date="2020-01" db="EMBL/GenBank/DDBJ databases">
        <title>Identification and distribution of gene clusters putatively required for synthesis of sphingolipid metabolism inhibitors in phylogenetically diverse species of the filamentous fungus Fusarium.</title>
        <authorList>
            <person name="Kim H.-S."/>
            <person name="Busman M."/>
            <person name="Brown D.W."/>
            <person name="Divon H."/>
            <person name="Uhlig S."/>
            <person name="Proctor R.H."/>
        </authorList>
    </citation>
    <scope>NUCLEOTIDE SEQUENCE</scope>
    <source>
        <strain evidence="1">NRRL 53441</strain>
    </source>
</reference>
<sequence>MKSCGILSCFFSRPAPARVKTDEVIPLHTWDDNPLFRRVGLFSLMVFDGVLDPEKLRSGLETLDDGHLEYHIPAEFSQSRPAIRFSHVDYSDMSKDNHPTASKLPKPSCRPAVVGDPDETVELACGPECPTSIKDFLHSDHPMLGLHIVSFKDATLVTLHWLHVVSDAMGMKPLLDGWIRAMQGDEIPEQQGYDYDPLVELGKHPRELHVFDDKRMSTTSLIAYGLKNGYGITVGRKECRMVCIPGWFLEELRTTVLQEFVNAGIEKPFLTDNDVLVAWWSCITISHLPTRSNKPVAIQLAMSLRKTLSKDLLSPDKPFVSNCTSMANLLLSAKELKKRTVSNIAFQVRSAVNQQRTREQVESYQAMVLESAAPLPVLMGPANGHQIWYSNWTQAGLFEMDFSVAAVTPRETSLYASYISVSQAPLKAPESFVIVGKDMQENTWLCGYRSQGLWKHVERELEAWKDI</sequence>
<organism evidence="1 2">
    <name type="scientific">Fusarium austroafricanum</name>
    <dbReference type="NCBI Taxonomy" id="2364996"/>
    <lineage>
        <taxon>Eukaryota</taxon>
        <taxon>Fungi</taxon>
        <taxon>Dikarya</taxon>
        <taxon>Ascomycota</taxon>
        <taxon>Pezizomycotina</taxon>
        <taxon>Sordariomycetes</taxon>
        <taxon>Hypocreomycetidae</taxon>
        <taxon>Hypocreales</taxon>
        <taxon>Nectriaceae</taxon>
        <taxon>Fusarium</taxon>
        <taxon>Fusarium concolor species complex</taxon>
    </lineage>
</organism>
<name>A0A8H4P027_9HYPO</name>
<proteinExistence type="predicted"/>
<dbReference type="AlphaFoldDB" id="A0A8H4P027"/>
<dbReference type="Pfam" id="PF02458">
    <property type="entry name" value="Transferase"/>
    <property type="match status" value="1"/>
</dbReference>
<dbReference type="OrthoDB" id="21502at2759"/>
<keyword evidence="2" id="KW-1185">Reference proteome</keyword>
<dbReference type="Gene3D" id="3.30.559.10">
    <property type="entry name" value="Chloramphenicol acetyltransferase-like domain"/>
    <property type="match status" value="2"/>
</dbReference>
<protein>
    <submittedName>
        <fullName evidence="1">Family regulatory protein</fullName>
    </submittedName>
</protein>